<feature type="compositionally biased region" description="Basic and acidic residues" evidence="1">
    <location>
        <begin position="129"/>
        <end position="153"/>
    </location>
</feature>
<dbReference type="PANTHER" id="PTHR35001:SF3">
    <property type="entry name" value="RIBOSOME-BINDING PROTEIN 1"/>
    <property type="match status" value="1"/>
</dbReference>
<feature type="compositionally biased region" description="Polar residues" evidence="1">
    <location>
        <begin position="103"/>
        <end position="114"/>
    </location>
</feature>
<feature type="compositionally biased region" description="Basic and acidic residues" evidence="1">
    <location>
        <begin position="159"/>
        <end position="175"/>
    </location>
</feature>
<keyword evidence="3" id="KW-1185">Reference proteome</keyword>
<gene>
    <name evidence="2" type="ORF">OCU04_002842</name>
</gene>
<feature type="compositionally biased region" description="Basic and acidic residues" evidence="1">
    <location>
        <begin position="380"/>
        <end position="391"/>
    </location>
</feature>
<feature type="compositionally biased region" description="Basic and acidic residues" evidence="1">
    <location>
        <begin position="202"/>
        <end position="238"/>
    </location>
</feature>
<proteinExistence type="predicted"/>
<evidence type="ECO:0000256" key="1">
    <source>
        <dbReference type="SAM" id="MobiDB-lite"/>
    </source>
</evidence>
<organism evidence="2 3">
    <name type="scientific">Sclerotinia nivalis</name>
    <dbReference type="NCBI Taxonomy" id="352851"/>
    <lineage>
        <taxon>Eukaryota</taxon>
        <taxon>Fungi</taxon>
        <taxon>Dikarya</taxon>
        <taxon>Ascomycota</taxon>
        <taxon>Pezizomycotina</taxon>
        <taxon>Leotiomycetes</taxon>
        <taxon>Helotiales</taxon>
        <taxon>Sclerotiniaceae</taxon>
        <taxon>Sclerotinia</taxon>
    </lineage>
</organism>
<dbReference type="PANTHER" id="PTHR35001">
    <property type="entry name" value="COLLAGEN IV NC1 DOMAIN-CONTAINING PROTEIN"/>
    <property type="match status" value="1"/>
</dbReference>
<name>A0A9X0AUK2_9HELO</name>
<feature type="compositionally biased region" description="Acidic residues" evidence="1">
    <location>
        <begin position="494"/>
        <end position="503"/>
    </location>
</feature>
<dbReference type="OrthoDB" id="3945976at2759"/>
<evidence type="ECO:0000313" key="3">
    <source>
        <dbReference type="Proteomes" id="UP001152300"/>
    </source>
</evidence>
<feature type="compositionally biased region" description="Polar residues" evidence="1">
    <location>
        <begin position="429"/>
        <end position="458"/>
    </location>
</feature>
<feature type="compositionally biased region" description="Polar residues" evidence="1">
    <location>
        <begin position="465"/>
        <end position="479"/>
    </location>
</feature>
<reference evidence="2" key="1">
    <citation type="submission" date="2022-11" db="EMBL/GenBank/DDBJ databases">
        <title>Genome Resource of Sclerotinia nivalis Strain SnTB1, a Plant Pathogen Isolated from American Ginseng.</title>
        <authorList>
            <person name="Fan S."/>
        </authorList>
    </citation>
    <scope>NUCLEOTIDE SEQUENCE</scope>
    <source>
        <strain evidence="2">SnTB1</strain>
    </source>
</reference>
<feature type="compositionally biased region" description="Polar residues" evidence="1">
    <location>
        <begin position="393"/>
        <end position="405"/>
    </location>
</feature>
<dbReference type="AlphaFoldDB" id="A0A9X0AUK2"/>
<dbReference type="Proteomes" id="UP001152300">
    <property type="component" value="Unassembled WGS sequence"/>
</dbReference>
<dbReference type="EMBL" id="JAPEIS010000002">
    <property type="protein sequence ID" value="KAJ8069170.1"/>
    <property type="molecule type" value="Genomic_DNA"/>
</dbReference>
<accession>A0A9X0AUK2</accession>
<feature type="compositionally biased region" description="Polar residues" evidence="1">
    <location>
        <begin position="248"/>
        <end position="259"/>
    </location>
</feature>
<evidence type="ECO:0000313" key="2">
    <source>
        <dbReference type="EMBL" id="KAJ8069170.1"/>
    </source>
</evidence>
<feature type="region of interest" description="Disordered" evidence="1">
    <location>
        <begin position="1"/>
        <end position="23"/>
    </location>
</feature>
<feature type="region of interest" description="Disordered" evidence="1">
    <location>
        <begin position="36"/>
        <end position="503"/>
    </location>
</feature>
<feature type="compositionally biased region" description="Basic and acidic residues" evidence="1">
    <location>
        <begin position="335"/>
        <end position="371"/>
    </location>
</feature>
<protein>
    <submittedName>
        <fullName evidence="2">Uncharacterized protein</fullName>
    </submittedName>
</protein>
<feature type="compositionally biased region" description="Basic and acidic residues" evidence="1">
    <location>
        <begin position="280"/>
        <end position="301"/>
    </location>
</feature>
<feature type="compositionally biased region" description="Basic and acidic residues" evidence="1">
    <location>
        <begin position="310"/>
        <end position="326"/>
    </location>
</feature>
<comment type="caution">
    <text evidence="2">The sequence shown here is derived from an EMBL/GenBank/DDBJ whole genome shotgun (WGS) entry which is preliminary data.</text>
</comment>
<sequence length="503" mass="56350">MLSSRVKDYIHEKDVKPGDLDGYKHYKTKTVTVTSDGKEREASIKVYENSKGEHKKVLIGPIRSSSSKTEKSGARHSGGDYVSYESRTTTVTGGRERPALINFSMNKTVVVNNGTGSGDHKKHRRHGDGHRERDRGERDRPRESDRGKTYRTGDRHRRDKEDSVRGSDRKDRDDRFDESDTEDREKRRRDRQEFKSSNSKAPYREQSRTREPDRSGRDKERRFDDDSESEDPRRKPFKEAPSIAPSERQGSVRQGSVRQGSVREGSAREGSVRQGSVREGTLREGTLREGTLREGSAREGSVRQGSVREGTLREGTLREGSAREGSVRQGSVREGTLREGTLREGTLREGSAREGSAREGSVREGTLREGSVRGGSGREGSLKEPATREPSIKSYTSQGHSQTSSRKPEANRPRSPLVPPPPSVGRPASITSNRSNAVGSENQNSNLPVRSLANSLKQTRLDGDNGSTSNYSATSTQYQRNAERRRRERRNPDEADELNDMER</sequence>
<feature type="compositionally biased region" description="Basic and acidic residues" evidence="1">
    <location>
        <begin position="36"/>
        <end position="56"/>
    </location>
</feature>